<feature type="transmembrane region" description="Helical" evidence="1">
    <location>
        <begin position="295"/>
        <end position="316"/>
    </location>
</feature>
<feature type="domain" description="Cyclic nucleotide-binding" evidence="2">
    <location>
        <begin position="397"/>
        <end position="494"/>
    </location>
</feature>
<evidence type="ECO:0000256" key="1">
    <source>
        <dbReference type="SAM" id="Phobius"/>
    </source>
</evidence>
<proteinExistence type="predicted"/>
<dbReference type="InterPro" id="IPR018490">
    <property type="entry name" value="cNMP-bd_dom_sf"/>
</dbReference>
<accession>A0A9P0DX38</accession>
<dbReference type="PANTHER" id="PTHR45689">
    <property type="entry name" value="I[[H]] CHANNEL, ISOFORM E"/>
    <property type="match status" value="1"/>
</dbReference>
<dbReference type="PROSITE" id="PS50042">
    <property type="entry name" value="CNMP_BINDING_3"/>
    <property type="match status" value="1"/>
</dbReference>
<gene>
    <name evidence="3" type="ORF">PHAECO_LOCUS11487</name>
</gene>
<name>A0A9P0DX38_PHACE</name>
<reference evidence="3" key="2">
    <citation type="submission" date="2022-10" db="EMBL/GenBank/DDBJ databases">
        <authorList>
            <consortium name="ENA_rothamsted_submissions"/>
            <consortium name="culmorum"/>
            <person name="King R."/>
        </authorList>
    </citation>
    <scope>NUCLEOTIDE SEQUENCE</scope>
</reference>
<feature type="transmembrane region" description="Helical" evidence="1">
    <location>
        <begin position="259"/>
        <end position="283"/>
    </location>
</feature>
<feature type="transmembrane region" description="Helical" evidence="1">
    <location>
        <begin position="113"/>
        <end position="133"/>
    </location>
</feature>
<evidence type="ECO:0000313" key="4">
    <source>
        <dbReference type="Proteomes" id="UP001153737"/>
    </source>
</evidence>
<reference evidence="3" key="1">
    <citation type="submission" date="2022-01" db="EMBL/GenBank/DDBJ databases">
        <authorList>
            <person name="King R."/>
        </authorList>
    </citation>
    <scope>NUCLEOTIDE SEQUENCE</scope>
</reference>
<organism evidence="3 4">
    <name type="scientific">Phaedon cochleariae</name>
    <name type="common">Mustard beetle</name>
    <dbReference type="NCBI Taxonomy" id="80249"/>
    <lineage>
        <taxon>Eukaryota</taxon>
        <taxon>Metazoa</taxon>
        <taxon>Ecdysozoa</taxon>
        <taxon>Arthropoda</taxon>
        <taxon>Hexapoda</taxon>
        <taxon>Insecta</taxon>
        <taxon>Pterygota</taxon>
        <taxon>Neoptera</taxon>
        <taxon>Endopterygota</taxon>
        <taxon>Coleoptera</taxon>
        <taxon>Polyphaga</taxon>
        <taxon>Cucujiformia</taxon>
        <taxon>Chrysomeloidea</taxon>
        <taxon>Chrysomelidae</taxon>
        <taxon>Chrysomelinae</taxon>
        <taxon>Chrysomelini</taxon>
        <taxon>Phaedon</taxon>
    </lineage>
</organism>
<dbReference type="InterPro" id="IPR051413">
    <property type="entry name" value="K/Na_HCN_channel"/>
</dbReference>
<dbReference type="GO" id="GO:0098855">
    <property type="term" value="C:HCN channel complex"/>
    <property type="evidence" value="ECO:0007669"/>
    <property type="project" value="TreeGrafter"/>
</dbReference>
<dbReference type="CDD" id="cd00038">
    <property type="entry name" value="CAP_ED"/>
    <property type="match status" value="1"/>
</dbReference>
<dbReference type="EMBL" id="OU896714">
    <property type="protein sequence ID" value="CAH1179148.1"/>
    <property type="molecule type" value="Genomic_DNA"/>
</dbReference>
<evidence type="ECO:0000313" key="3">
    <source>
        <dbReference type="EMBL" id="CAH1179148.1"/>
    </source>
</evidence>
<feature type="transmembrane region" description="Helical" evidence="1">
    <location>
        <begin position="211"/>
        <end position="239"/>
    </location>
</feature>
<dbReference type="Pfam" id="PF00027">
    <property type="entry name" value="cNMP_binding"/>
    <property type="match status" value="1"/>
</dbReference>
<dbReference type="InterPro" id="IPR014710">
    <property type="entry name" value="RmlC-like_jellyroll"/>
</dbReference>
<dbReference type="InterPro" id="IPR000595">
    <property type="entry name" value="cNMP-bd_dom"/>
</dbReference>
<keyword evidence="1" id="KW-0812">Transmembrane</keyword>
<dbReference type="Gene3D" id="1.10.287.630">
    <property type="entry name" value="Helix hairpin bin"/>
    <property type="match status" value="1"/>
</dbReference>
<dbReference type="AlphaFoldDB" id="A0A9P0DX38"/>
<feature type="transmembrane region" description="Helical" evidence="1">
    <location>
        <begin position="145"/>
        <end position="162"/>
    </location>
</feature>
<dbReference type="Proteomes" id="UP001153737">
    <property type="component" value="Chromosome 8"/>
</dbReference>
<dbReference type="Gene3D" id="2.60.120.10">
    <property type="entry name" value="Jelly Rolls"/>
    <property type="match status" value="1"/>
</dbReference>
<dbReference type="OrthoDB" id="2021138at2759"/>
<evidence type="ECO:0000259" key="2">
    <source>
        <dbReference type="PROSITE" id="PS50042"/>
    </source>
</evidence>
<dbReference type="GO" id="GO:0035725">
    <property type="term" value="P:sodium ion transmembrane transport"/>
    <property type="evidence" value="ECO:0007669"/>
    <property type="project" value="TreeGrafter"/>
</dbReference>
<dbReference type="SUPFAM" id="SSF51206">
    <property type="entry name" value="cAMP-binding domain-like"/>
    <property type="match status" value="1"/>
</dbReference>
<sequence>MRDVHTCHLRKNRSSDSGFIKLRPNATILQILQVKIKLLLMLDMTNWNSQEYFPTQSMMRSELRRHLSGPCYIIHPFSKFNTFFEFLTFIIWLFRYGIFMVRWHRVFIIINPLLQFIQAIFILYHFFLGYVDYNKREIVIGLRQIAWYYIRTYFIIDMFVIFCDATTADNVNNGYNIAKVIAYVFAIIMRFPHNHKRLRDILLHFQVHRAIIFFVCHSFVLTFMLHFLTMIFILIPTFIHGNDQPVDGWIYNCAHTKSVIYETFGIIYSHGFLIITCNFFGIGHQYYPRKPEENVFLTFVCVFGRLYTLVLLSNVLEIFGYPDISQSEYEKLLNELREYSISRNLPKILYEKLKMLFEYKLQKSYFNEKEILSTLTEQLKADVFLYGARKLIARVETFKTLPNTALAELFSHMNSRVYLPNEVIRNSDDALESVYFVSSGCVALYLNGVWEISHFNDGDEFGMIKLFYNVRDDEHLTYVAVESTEIYTIRKRHLLAYFTKYPEVEKFFGERAKERAAMITNRKKVLGKVGLDLLSQMKAGTILEEPRLRPFELN</sequence>
<keyword evidence="1" id="KW-1133">Transmembrane helix</keyword>
<feature type="transmembrane region" description="Helical" evidence="1">
    <location>
        <begin position="174"/>
        <end position="191"/>
    </location>
</feature>
<dbReference type="PANTHER" id="PTHR45689:SF14">
    <property type="entry name" value="CYCLIC NUCLEOTIDE-GATED CATION CHANNEL SUBUNIT A-LIKE PROTEIN"/>
    <property type="match status" value="1"/>
</dbReference>
<dbReference type="SMART" id="SM00100">
    <property type="entry name" value="cNMP"/>
    <property type="match status" value="1"/>
</dbReference>
<keyword evidence="4" id="KW-1185">Reference proteome</keyword>
<protein>
    <recommendedName>
        <fullName evidence="2">Cyclic nucleotide-binding domain-containing protein</fullName>
    </recommendedName>
</protein>
<keyword evidence="1" id="KW-0472">Membrane</keyword>
<dbReference type="GO" id="GO:0003254">
    <property type="term" value="P:regulation of membrane depolarization"/>
    <property type="evidence" value="ECO:0007669"/>
    <property type="project" value="TreeGrafter"/>
</dbReference>
<dbReference type="GO" id="GO:0005249">
    <property type="term" value="F:voltage-gated potassium channel activity"/>
    <property type="evidence" value="ECO:0007669"/>
    <property type="project" value="TreeGrafter"/>
</dbReference>
<feature type="transmembrane region" description="Helical" evidence="1">
    <location>
        <begin position="83"/>
        <end position="101"/>
    </location>
</feature>